<evidence type="ECO:0000256" key="1">
    <source>
        <dbReference type="ARBA" id="ARBA00022475"/>
    </source>
</evidence>
<feature type="chain" id="PRO_5038755929" description="Extracellular solute-binding protein" evidence="7">
    <location>
        <begin position="28"/>
        <end position="440"/>
    </location>
</feature>
<evidence type="ECO:0008006" key="10">
    <source>
        <dbReference type="Google" id="ProtNLM"/>
    </source>
</evidence>
<proteinExistence type="predicted"/>
<keyword evidence="4" id="KW-0564">Palmitate</keyword>
<dbReference type="EMBL" id="CAJVAS010000029">
    <property type="protein sequence ID" value="CAG7644807.1"/>
    <property type="molecule type" value="Genomic_DNA"/>
</dbReference>
<dbReference type="Pfam" id="PF13416">
    <property type="entry name" value="SBP_bac_8"/>
    <property type="match status" value="1"/>
</dbReference>
<evidence type="ECO:0000256" key="7">
    <source>
        <dbReference type="SAM" id="SignalP"/>
    </source>
</evidence>
<dbReference type="PANTHER" id="PTHR43649:SF33">
    <property type="entry name" value="POLYGALACTURONAN_RHAMNOGALACTURONAN-BINDING PROTEIN YTCQ"/>
    <property type="match status" value="1"/>
</dbReference>
<dbReference type="InterPro" id="IPR006059">
    <property type="entry name" value="SBP"/>
</dbReference>
<reference evidence="8" key="1">
    <citation type="submission" date="2021-06" db="EMBL/GenBank/DDBJ databases">
        <authorList>
            <person name="Criscuolo A."/>
        </authorList>
    </citation>
    <scope>NUCLEOTIDE SEQUENCE</scope>
    <source>
        <strain evidence="8">CIP111600</strain>
    </source>
</reference>
<evidence type="ECO:0000313" key="8">
    <source>
        <dbReference type="EMBL" id="CAG7644807.1"/>
    </source>
</evidence>
<accession>A0A916K5D7</accession>
<gene>
    <name evidence="8" type="ORF">PAESOLCIP111_04815</name>
</gene>
<evidence type="ECO:0000256" key="4">
    <source>
        <dbReference type="ARBA" id="ARBA00023139"/>
    </source>
</evidence>
<feature type="signal peptide" evidence="7">
    <location>
        <begin position="1"/>
        <end position="27"/>
    </location>
</feature>
<keyword evidence="6" id="KW-0175">Coiled coil</keyword>
<dbReference type="RefSeq" id="WP_218094529.1">
    <property type="nucleotide sequence ID" value="NZ_CAJVAS010000029.1"/>
</dbReference>
<feature type="coiled-coil region" evidence="6">
    <location>
        <begin position="409"/>
        <end position="436"/>
    </location>
</feature>
<dbReference type="InterPro" id="IPR050490">
    <property type="entry name" value="Bact_solute-bd_prot1"/>
</dbReference>
<dbReference type="AlphaFoldDB" id="A0A916K5D7"/>
<keyword evidence="5" id="KW-0449">Lipoprotein</keyword>
<evidence type="ECO:0000256" key="3">
    <source>
        <dbReference type="ARBA" id="ARBA00023136"/>
    </source>
</evidence>
<dbReference type="Proteomes" id="UP000693672">
    <property type="component" value="Unassembled WGS sequence"/>
</dbReference>
<evidence type="ECO:0000256" key="5">
    <source>
        <dbReference type="ARBA" id="ARBA00023288"/>
    </source>
</evidence>
<name>A0A916K5D7_9BACL</name>
<dbReference type="PANTHER" id="PTHR43649">
    <property type="entry name" value="ARABINOSE-BINDING PROTEIN-RELATED"/>
    <property type="match status" value="1"/>
</dbReference>
<dbReference type="PROSITE" id="PS51257">
    <property type="entry name" value="PROKAR_LIPOPROTEIN"/>
    <property type="match status" value="1"/>
</dbReference>
<sequence length="440" mass="49266">MKKLLKKQAWLGLSALVLLAGCGGGGAGDAKNAAAPKEDLYNNEPVTLTFYNHNAGILGQADLDSLVGAPVKAKFPNITIQLVTGTNLDKMIAAGELPDVILTSNYYLFDLMQKDLGTDLNDLIRQYKVDMSKFEPEAVNLLKKFGKKGEIYGIPYAMNYGVMAYNKDIFDKFAVPYPKDNMSWNEVINLAKNVTRMEQGTQYVGVDMGDPQVLSRAYSLPVVNDKQDKAVLTNDAYKKVFGLYEQLYRIPGIVDPKNKYTYGIDYFLKDQKLAMYPYWIANLTTRLPQLKEAGKDFNWDVVSFPSFDDKPGYGREIDFHLAMVTPTSKNKKAAYAAIQSMVTEEAEKTMNKGIRLTILKDQELKKQHASDTKLYEGKNLAGIFKAKPAPLPEPTQFDIKIYPFLKEAAKGMAAEKKDVNTVLREAEEKADKYIKEEGTK</sequence>
<evidence type="ECO:0000256" key="2">
    <source>
        <dbReference type="ARBA" id="ARBA00022729"/>
    </source>
</evidence>
<evidence type="ECO:0000256" key="6">
    <source>
        <dbReference type="SAM" id="Coils"/>
    </source>
</evidence>
<keyword evidence="9" id="KW-1185">Reference proteome</keyword>
<keyword evidence="2 7" id="KW-0732">Signal</keyword>
<evidence type="ECO:0000313" key="9">
    <source>
        <dbReference type="Proteomes" id="UP000693672"/>
    </source>
</evidence>
<comment type="caution">
    <text evidence="8">The sequence shown here is derived from an EMBL/GenBank/DDBJ whole genome shotgun (WGS) entry which is preliminary data.</text>
</comment>
<protein>
    <recommendedName>
        <fullName evidence="10">Extracellular solute-binding protein</fullName>
    </recommendedName>
</protein>
<keyword evidence="1" id="KW-1003">Cell membrane</keyword>
<keyword evidence="3" id="KW-0472">Membrane</keyword>
<organism evidence="8 9">
    <name type="scientific">Paenibacillus solanacearum</name>
    <dbReference type="NCBI Taxonomy" id="2048548"/>
    <lineage>
        <taxon>Bacteria</taxon>
        <taxon>Bacillati</taxon>
        <taxon>Bacillota</taxon>
        <taxon>Bacilli</taxon>
        <taxon>Bacillales</taxon>
        <taxon>Paenibacillaceae</taxon>
        <taxon>Paenibacillus</taxon>
    </lineage>
</organism>